<gene>
    <name evidence="1" type="ORF">P8V03_13470</name>
</gene>
<accession>A0ABU4JVH7</accession>
<dbReference type="Proteomes" id="UP001281656">
    <property type="component" value="Unassembled WGS sequence"/>
</dbReference>
<dbReference type="RefSeq" id="WP_261669881.1">
    <property type="nucleotide sequence ID" value="NZ_JARUJP010000016.1"/>
</dbReference>
<name>A0ABU4JVH7_9CLOT</name>
<evidence type="ECO:0000313" key="1">
    <source>
        <dbReference type="EMBL" id="MDW8802159.1"/>
    </source>
</evidence>
<keyword evidence="2" id="KW-1185">Reference proteome</keyword>
<evidence type="ECO:0000313" key="2">
    <source>
        <dbReference type="Proteomes" id="UP001281656"/>
    </source>
</evidence>
<sequence length="67" mass="7887">MKKSICHSFRNQGLFILEINKEEILKSLEYIYLSICTDSCKKDDLEEIKATVEELTYIVNKKLEESK</sequence>
<reference evidence="1 2" key="1">
    <citation type="submission" date="2023-04" db="EMBL/GenBank/DDBJ databases">
        <title>Clostridium tannerae sp. nov., isolated from the fecal material of an alpaca.</title>
        <authorList>
            <person name="Miller S."/>
            <person name="Hendry M."/>
            <person name="King J."/>
            <person name="Sankaranarayanan K."/>
            <person name="Lawson P.A."/>
        </authorList>
    </citation>
    <scope>NUCLEOTIDE SEQUENCE [LARGE SCALE GENOMIC DNA]</scope>
    <source>
        <strain evidence="1 2">A1-XYC3</strain>
    </source>
</reference>
<organism evidence="1 2">
    <name type="scientific">Clostridium tanneri</name>
    <dbReference type="NCBI Taxonomy" id="3037988"/>
    <lineage>
        <taxon>Bacteria</taxon>
        <taxon>Bacillati</taxon>
        <taxon>Bacillota</taxon>
        <taxon>Clostridia</taxon>
        <taxon>Eubacteriales</taxon>
        <taxon>Clostridiaceae</taxon>
        <taxon>Clostridium</taxon>
    </lineage>
</organism>
<comment type="caution">
    <text evidence="1">The sequence shown here is derived from an EMBL/GenBank/DDBJ whole genome shotgun (WGS) entry which is preliminary data.</text>
</comment>
<proteinExistence type="predicted"/>
<dbReference type="EMBL" id="JARUJP010000016">
    <property type="protein sequence ID" value="MDW8802159.1"/>
    <property type="molecule type" value="Genomic_DNA"/>
</dbReference>
<protein>
    <submittedName>
        <fullName evidence="1">Uncharacterized protein</fullName>
    </submittedName>
</protein>